<organism evidence="1 2">
    <name type="scientific">Haemonchus contortus</name>
    <name type="common">Barber pole worm</name>
    <dbReference type="NCBI Taxonomy" id="6289"/>
    <lineage>
        <taxon>Eukaryota</taxon>
        <taxon>Metazoa</taxon>
        <taxon>Ecdysozoa</taxon>
        <taxon>Nematoda</taxon>
        <taxon>Chromadorea</taxon>
        <taxon>Rhabditida</taxon>
        <taxon>Rhabditina</taxon>
        <taxon>Rhabditomorpha</taxon>
        <taxon>Strongyloidea</taxon>
        <taxon>Trichostrongylidae</taxon>
        <taxon>Haemonchus</taxon>
    </lineage>
</organism>
<dbReference type="WBParaSite" id="HCON_00091300-00001">
    <property type="protein sequence ID" value="HCON_00091300-00001"/>
    <property type="gene ID" value="HCON_00091300"/>
</dbReference>
<evidence type="ECO:0000313" key="1">
    <source>
        <dbReference type="Proteomes" id="UP000025227"/>
    </source>
</evidence>
<protein>
    <submittedName>
        <fullName evidence="2">DEK_C domain-containing protein</fullName>
    </submittedName>
</protein>
<reference evidence="2" key="1">
    <citation type="submission" date="2020-12" db="UniProtKB">
        <authorList>
            <consortium name="WormBaseParasite"/>
        </authorList>
    </citation>
    <scope>IDENTIFICATION</scope>
    <source>
        <strain evidence="2">MHco3</strain>
    </source>
</reference>
<name>A0A7I4YGR2_HAECO</name>
<dbReference type="AlphaFoldDB" id="A0A7I4YGR2"/>
<keyword evidence="1" id="KW-1185">Reference proteome</keyword>
<dbReference type="Proteomes" id="UP000025227">
    <property type="component" value="Unplaced"/>
</dbReference>
<sequence>MRDRCVGLLGQLQKKVGEILCESRISREKRTEIEKEFGATFKKLEGMEGVTTDNSSEKGIPHELEREVKSSVASLQREAGRKDEAMEVQDAFDWTDICRSLETTFNIDGFDNTGVGRRRFVYFSAIGDVPKIDGM</sequence>
<proteinExistence type="predicted"/>
<dbReference type="OrthoDB" id="10497348at2759"/>
<accession>A0A7I4YGR2</accession>
<evidence type="ECO:0000313" key="2">
    <source>
        <dbReference type="WBParaSite" id="HCON_00091300-00001"/>
    </source>
</evidence>